<evidence type="ECO:0000256" key="1">
    <source>
        <dbReference type="PROSITE-ProRule" id="PRU00023"/>
    </source>
</evidence>
<dbReference type="Pfam" id="PF12796">
    <property type="entry name" value="Ank_2"/>
    <property type="match status" value="1"/>
</dbReference>
<dbReference type="Proteomes" id="UP000479190">
    <property type="component" value="Unassembled WGS sequence"/>
</dbReference>
<dbReference type="OrthoDB" id="366390at2759"/>
<proteinExistence type="predicted"/>
<dbReference type="InterPro" id="IPR036770">
    <property type="entry name" value="Ankyrin_rpt-contain_sf"/>
</dbReference>
<organism evidence="3 4">
    <name type="scientific">Trichogramma brassicae</name>
    <dbReference type="NCBI Taxonomy" id="86971"/>
    <lineage>
        <taxon>Eukaryota</taxon>
        <taxon>Metazoa</taxon>
        <taxon>Ecdysozoa</taxon>
        <taxon>Arthropoda</taxon>
        <taxon>Hexapoda</taxon>
        <taxon>Insecta</taxon>
        <taxon>Pterygota</taxon>
        <taxon>Neoptera</taxon>
        <taxon>Endopterygota</taxon>
        <taxon>Hymenoptera</taxon>
        <taxon>Apocrita</taxon>
        <taxon>Proctotrupomorpha</taxon>
        <taxon>Chalcidoidea</taxon>
        <taxon>Trichogrammatidae</taxon>
        <taxon>Trichogramma</taxon>
    </lineage>
</organism>
<sequence length="872" mass="100816">MAKAGFSEQLQAFNYEERRKSTWLKNLKAKVQEAIKNQRDSTELKNAGLLEDKINIQLVLHRALINGQAKIIEFVVEAATAQGAKSIVDRNPIQNAVLLEQFESAYRCFDTRRGAFDIRYFSHFLIWYIVGSCRDDKIATEFVENFPAYRRSYGRLDRMSLLLMRSAVAFPDQLRLLKLLLESGSALPDFCRYHRRDTDASSFMQASLQLRERTKEVQRLLGGCCNCRGASAKEFMTLPAFHGFLHHSRKLTNLIAHRETQLNHLRDFLATQKSPCLKGAIHQVVLAFISPLFWEDNSHMLTDDAIGAQMVRLLVEGGCDPNDEDDSGISPLQLAVSYINYDVVKALLEAGADVKNITFDGGLFHCRSQCNLSVVKNLYDIVEILQDYGFRMNDFHQYQIMRFLVDADYSPLGLVMPMEGLIYHSDEKMRIYYNELVDVLSSKDITKLYSVMTQFKNIRKVLQIIEINNWYLDARRKKLLLECLSLIQNSPDMQARFRCCSVASEILEFQDPPVVNAKMSDGTKYCDFARYNYKRTVELFHGSDWREIREFFEETGRFRPDQELSYSLFRSKSESYRIIKAHILKSLKSEYLNVAAEMFWRKNSDIHYIHQAVPEVRDKIESNLDDGITTIKLQIGIVLTADINAAARERQWRLGTTRLEKKTYKKDFRLDESIKRFSSGSAQLAIHKTCSQKFEKKTLHKMKGVSSFAAVAGICVLFLYVAPSEACNEECSFELIKDEVVKILAKNRPGLSVRYQRRREKSQSHRRRHHHVAHHQTRRVRWGLPRQIQPGQDSRAESEVADESPTAATRRRPGEQPRRRGAGRDHLRGAQRQSQSVLRRVQVDSRQHDALKKNRDAQVMIFWIMNLPSFRC</sequence>
<evidence type="ECO:0000313" key="3">
    <source>
        <dbReference type="EMBL" id="CAB0035392.1"/>
    </source>
</evidence>
<feature type="compositionally biased region" description="Basic and acidic residues" evidence="2">
    <location>
        <begin position="812"/>
        <end position="828"/>
    </location>
</feature>
<accession>A0A6H5IKS8</accession>
<evidence type="ECO:0000256" key="2">
    <source>
        <dbReference type="SAM" id="MobiDB-lite"/>
    </source>
</evidence>
<feature type="repeat" description="ANK" evidence="1">
    <location>
        <begin position="327"/>
        <end position="359"/>
    </location>
</feature>
<dbReference type="AlphaFoldDB" id="A0A6H5IKS8"/>
<keyword evidence="4" id="KW-1185">Reference proteome</keyword>
<protein>
    <submittedName>
        <fullName evidence="3">Uncharacterized protein</fullName>
    </submittedName>
</protein>
<name>A0A6H5IKS8_9HYME</name>
<feature type="compositionally biased region" description="Low complexity" evidence="2">
    <location>
        <begin position="831"/>
        <end position="840"/>
    </location>
</feature>
<feature type="region of interest" description="Disordered" evidence="2">
    <location>
        <begin position="754"/>
        <end position="843"/>
    </location>
</feature>
<dbReference type="SUPFAM" id="SSF48403">
    <property type="entry name" value="Ankyrin repeat"/>
    <property type="match status" value="1"/>
</dbReference>
<evidence type="ECO:0000313" key="4">
    <source>
        <dbReference type="Proteomes" id="UP000479190"/>
    </source>
</evidence>
<dbReference type="Gene3D" id="1.25.40.20">
    <property type="entry name" value="Ankyrin repeat-containing domain"/>
    <property type="match status" value="1"/>
</dbReference>
<dbReference type="PROSITE" id="PS50297">
    <property type="entry name" value="ANK_REP_REGION"/>
    <property type="match status" value="1"/>
</dbReference>
<dbReference type="SMART" id="SM00248">
    <property type="entry name" value="ANK"/>
    <property type="match status" value="3"/>
</dbReference>
<keyword evidence="1" id="KW-0040">ANK repeat</keyword>
<dbReference type="EMBL" id="CADCXV010000783">
    <property type="protein sequence ID" value="CAB0035392.1"/>
    <property type="molecule type" value="Genomic_DNA"/>
</dbReference>
<dbReference type="PROSITE" id="PS50088">
    <property type="entry name" value="ANK_REPEAT"/>
    <property type="match status" value="1"/>
</dbReference>
<gene>
    <name evidence="3" type="ORF">TBRA_LOCUS7289</name>
</gene>
<feature type="compositionally biased region" description="Basic residues" evidence="2">
    <location>
        <begin position="755"/>
        <end position="781"/>
    </location>
</feature>
<reference evidence="3 4" key="1">
    <citation type="submission" date="2020-02" db="EMBL/GenBank/DDBJ databases">
        <authorList>
            <person name="Ferguson B K."/>
        </authorList>
    </citation>
    <scope>NUCLEOTIDE SEQUENCE [LARGE SCALE GENOMIC DNA]</scope>
</reference>
<dbReference type="InterPro" id="IPR002110">
    <property type="entry name" value="Ankyrin_rpt"/>
</dbReference>